<dbReference type="AlphaFoldDB" id="A0A8X6GTZ5"/>
<keyword evidence="2" id="KW-1185">Reference proteome</keyword>
<comment type="caution">
    <text evidence="1">The sequence shown here is derived from an EMBL/GenBank/DDBJ whole genome shotgun (WGS) entry which is preliminary data.</text>
</comment>
<organism evidence="1 2">
    <name type="scientific">Trichonephila clavata</name>
    <name type="common">Joro spider</name>
    <name type="synonym">Nephila clavata</name>
    <dbReference type="NCBI Taxonomy" id="2740835"/>
    <lineage>
        <taxon>Eukaryota</taxon>
        <taxon>Metazoa</taxon>
        <taxon>Ecdysozoa</taxon>
        <taxon>Arthropoda</taxon>
        <taxon>Chelicerata</taxon>
        <taxon>Arachnida</taxon>
        <taxon>Araneae</taxon>
        <taxon>Araneomorphae</taxon>
        <taxon>Entelegynae</taxon>
        <taxon>Araneoidea</taxon>
        <taxon>Nephilidae</taxon>
        <taxon>Trichonephila</taxon>
    </lineage>
</organism>
<name>A0A8X6GTZ5_TRICU</name>
<evidence type="ECO:0000313" key="1">
    <source>
        <dbReference type="EMBL" id="GFQ89668.1"/>
    </source>
</evidence>
<evidence type="ECO:0000313" key="2">
    <source>
        <dbReference type="Proteomes" id="UP000887116"/>
    </source>
</evidence>
<gene>
    <name evidence="1" type="ORF">TNCT_555041</name>
</gene>
<proteinExistence type="predicted"/>
<reference evidence="1" key="1">
    <citation type="submission" date="2020-07" db="EMBL/GenBank/DDBJ databases">
        <title>Multicomponent nature underlies the extraordinary mechanical properties of spider dragline silk.</title>
        <authorList>
            <person name="Kono N."/>
            <person name="Nakamura H."/>
            <person name="Mori M."/>
            <person name="Yoshida Y."/>
            <person name="Ohtoshi R."/>
            <person name="Malay A.D."/>
            <person name="Moran D.A.P."/>
            <person name="Tomita M."/>
            <person name="Numata K."/>
            <person name="Arakawa K."/>
        </authorList>
    </citation>
    <scope>NUCLEOTIDE SEQUENCE</scope>
</reference>
<protein>
    <submittedName>
        <fullName evidence="1">Uncharacterized protein</fullName>
    </submittedName>
</protein>
<accession>A0A8X6GTZ5</accession>
<dbReference type="EMBL" id="BMAO01023590">
    <property type="protein sequence ID" value="GFQ89668.1"/>
    <property type="molecule type" value="Genomic_DNA"/>
</dbReference>
<dbReference type="Proteomes" id="UP000887116">
    <property type="component" value="Unassembled WGS sequence"/>
</dbReference>
<sequence length="76" mass="8220">MVARAETGEDRFWARSQEARKGKLFKSFAINSSDVQTSNLTLLQVSILPGHGSKSSGVGSGESPLDILQILTCLFH</sequence>